<reference evidence="10" key="1">
    <citation type="journal article" date="2023" name="G3 (Bethesda)">
        <title>Whole genome assembly and annotation of the endangered Caribbean coral Acropora cervicornis.</title>
        <authorList>
            <person name="Selwyn J.D."/>
            <person name="Vollmer S.V."/>
        </authorList>
    </citation>
    <scope>NUCLEOTIDE SEQUENCE</scope>
    <source>
        <strain evidence="10">K2</strain>
    </source>
</reference>
<dbReference type="Proteomes" id="UP001249851">
    <property type="component" value="Unassembled WGS sequence"/>
</dbReference>
<evidence type="ECO:0000256" key="2">
    <source>
        <dbReference type="ARBA" id="ARBA00022692"/>
    </source>
</evidence>
<dbReference type="PANTHER" id="PTHR45695">
    <property type="entry name" value="LEUCOKININ RECEPTOR-RELATED"/>
    <property type="match status" value="1"/>
</dbReference>
<keyword evidence="4" id="KW-0297">G-protein coupled receptor</keyword>
<keyword evidence="11" id="KW-1185">Reference proteome</keyword>
<evidence type="ECO:0000256" key="8">
    <source>
        <dbReference type="SAM" id="Phobius"/>
    </source>
</evidence>
<dbReference type="Gene3D" id="1.20.1070.10">
    <property type="entry name" value="Rhodopsin 7-helix transmembrane proteins"/>
    <property type="match status" value="1"/>
</dbReference>
<dbReference type="PROSITE" id="PS50262">
    <property type="entry name" value="G_PROTEIN_RECEP_F1_2"/>
    <property type="match status" value="1"/>
</dbReference>
<proteinExistence type="predicted"/>
<keyword evidence="6 10" id="KW-0675">Receptor</keyword>
<dbReference type="GO" id="GO:0004930">
    <property type="term" value="F:G protein-coupled receptor activity"/>
    <property type="evidence" value="ECO:0007669"/>
    <property type="project" value="UniProtKB-KW"/>
</dbReference>
<feature type="transmembrane region" description="Helical" evidence="8">
    <location>
        <begin position="235"/>
        <end position="261"/>
    </location>
</feature>
<comment type="subcellular location">
    <subcellularLocation>
        <location evidence="1">Membrane</location>
        <topology evidence="1">Multi-pass membrane protein</topology>
    </subcellularLocation>
</comment>
<keyword evidence="5 8" id="KW-0472">Membrane</keyword>
<comment type="caution">
    <text evidence="10">The sequence shown here is derived from an EMBL/GenBank/DDBJ whole genome shotgun (WGS) entry which is preliminary data.</text>
</comment>
<feature type="transmembrane region" description="Helical" evidence="8">
    <location>
        <begin position="135"/>
        <end position="154"/>
    </location>
</feature>
<protein>
    <submittedName>
        <fullName evidence="10">Galanin receptor type 2</fullName>
    </submittedName>
</protein>
<reference evidence="10" key="2">
    <citation type="journal article" date="2023" name="Science">
        <title>Genomic signatures of disease resistance in endangered staghorn corals.</title>
        <authorList>
            <person name="Vollmer S.V."/>
            <person name="Selwyn J.D."/>
            <person name="Despard B.A."/>
            <person name="Roesel C.L."/>
        </authorList>
    </citation>
    <scope>NUCLEOTIDE SEQUENCE</scope>
    <source>
        <strain evidence="10">K2</strain>
    </source>
</reference>
<keyword evidence="3 8" id="KW-1133">Transmembrane helix</keyword>
<evidence type="ECO:0000256" key="7">
    <source>
        <dbReference type="ARBA" id="ARBA00023224"/>
    </source>
</evidence>
<evidence type="ECO:0000313" key="10">
    <source>
        <dbReference type="EMBL" id="KAK2573392.1"/>
    </source>
</evidence>
<gene>
    <name evidence="10" type="ORF">P5673_001042</name>
</gene>
<evidence type="ECO:0000256" key="3">
    <source>
        <dbReference type="ARBA" id="ARBA00022989"/>
    </source>
</evidence>
<evidence type="ECO:0000256" key="6">
    <source>
        <dbReference type="ARBA" id="ARBA00023170"/>
    </source>
</evidence>
<accession>A0AAD9VGS8</accession>
<dbReference type="Pfam" id="PF00001">
    <property type="entry name" value="7tm_1"/>
    <property type="match status" value="1"/>
</dbReference>
<dbReference type="EMBL" id="JARQWQ010000002">
    <property type="protein sequence ID" value="KAK2573392.1"/>
    <property type="molecule type" value="Genomic_DNA"/>
</dbReference>
<evidence type="ECO:0000313" key="11">
    <source>
        <dbReference type="Proteomes" id="UP001249851"/>
    </source>
</evidence>
<dbReference type="SUPFAM" id="SSF81321">
    <property type="entry name" value="Family A G protein-coupled receptor-like"/>
    <property type="match status" value="1"/>
</dbReference>
<evidence type="ECO:0000259" key="9">
    <source>
        <dbReference type="PROSITE" id="PS50262"/>
    </source>
</evidence>
<organism evidence="10 11">
    <name type="scientific">Acropora cervicornis</name>
    <name type="common">Staghorn coral</name>
    <dbReference type="NCBI Taxonomy" id="6130"/>
    <lineage>
        <taxon>Eukaryota</taxon>
        <taxon>Metazoa</taxon>
        <taxon>Cnidaria</taxon>
        <taxon>Anthozoa</taxon>
        <taxon>Hexacorallia</taxon>
        <taxon>Scleractinia</taxon>
        <taxon>Astrocoeniina</taxon>
        <taxon>Acroporidae</taxon>
        <taxon>Acropora</taxon>
    </lineage>
</organism>
<name>A0AAD9VGS8_ACRCE</name>
<dbReference type="InterPro" id="IPR017452">
    <property type="entry name" value="GPCR_Rhodpsn_7TM"/>
</dbReference>
<sequence>MISFHSDALFQRMDSSLVNVYVGLLLVMVFLSLIGNMMVLTALHLQHSNRRNSLDLFIANTAVSDIISSFSATFSINNAKLHWNDNSIICKMCYSLIFISYAVTTLTLCLATLDRFYGICFPIKRKQVRLLKKQTLSICVIWILSCLLFAPYVYAYNIQDLKHLAKETTTVQICVQTWGSTSEQIHFTLVVFFLLYLSALALFCFVFVKVLQKLQEPSTASGGNAILYKKRKRTAILLVMLIFSHYLCWSPSILANVVQIFGRPSFLSFNVQLVLELLHFIRSVLNPLIYLYLYENFWNTWKELFSNSFTVTKKRSKQQSVPVSPAASGMPGYCAPQVSSYSSR</sequence>
<feature type="transmembrane region" description="Helical" evidence="8">
    <location>
        <begin position="273"/>
        <end position="293"/>
    </location>
</feature>
<dbReference type="CDD" id="cd00637">
    <property type="entry name" value="7tm_classA_rhodopsin-like"/>
    <property type="match status" value="1"/>
</dbReference>
<feature type="transmembrane region" description="Helical" evidence="8">
    <location>
        <begin position="96"/>
        <end position="114"/>
    </location>
</feature>
<feature type="transmembrane region" description="Helical" evidence="8">
    <location>
        <begin position="20"/>
        <end position="45"/>
    </location>
</feature>
<dbReference type="PANTHER" id="PTHR45695:SF9">
    <property type="entry name" value="LEUCOKININ RECEPTOR"/>
    <property type="match status" value="1"/>
</dbReference>
<evidence type="ECO:0000256" key="1">
    <source>
        <dbReference type="ARBA" id="ARBA00004141"/>
    </source>
</evidence>
<feature type="domain" description="G-protein coupled receptors family 1 profile" evidence="9">
    <location>
        <begin position="35"/>
        <end position="290"/>
    </location>
</feature>
<evidence type="ECO:0000256" key="4">
    <source>
        <dbReference type="ARBA" id="ARBA00023040"/>
    </source>
</evidence>
<dbReference type="AlphaFoldDB" id="A0AAD9VGS8"/>
<keyword evidence="2 8" id="KW-0812">Transmembrane</keyword>
<feature type="transmembrane region" description="Helical" evidence="8">
    <location>
        <begin position="57"/>
        <end position="76"/>
    </location>
</feature>
<dbReference type="PRINTS" id="PR00237">
    <property type="entry name" value="GPCRRHODOPSN"/>
</dbReference>
<evidence type="ECO:0000256" key="5">
    <source>
        <dbReference type="ARBA" id="ARBA00023136"/>
    </source>
</evidence>
<feature type="transmembrane region" description="Helical" evidence="8">
    <location>
        <begin position="185"/>
        <end position="208"/>
    </location>
</feature>
<dbReference type="GO" id="GO:0005886">
    <property type="term" value="C:plasma membrane"/>
    <property type="evidence" value="ECO:0007669"/>
    <property type="project" value="TreeGrafter"/>
</dbReference>
<dbReference type="InterPro" id="IPR000276">
    <property type="entry name" value="GPCR_Rhodpsn"/>
</dbReference>
<keyword evidence="7" id="KW-0807">Transducer</keyword>